<name>A0ACC2X7J3_9TREE</name>
<reference evidence="1" key="1">
    <citation type="submission" date="2023-04" db="EMBL/GenBank/DDBJ databases">
        <title>Draft Genome sequencing of Naganishia species isolated from polar environments using Oxford Nanopore Technology.</title>
        <authorList>
            <person name="Leo P."/>
            <person name="Venkateswaran K."/>
        </authorList>
    </citation>
    <scope>NUCLEOTIDE SEQUENCE</scope>
    <source>
        <strain evidence="1">DBVPG 5303</strain>
    </source>
</reference>
<dbReference type="Proteomes" id="UP001234202">
    <property type="component" value="Unassembled WGS sequence"/>
</dbReference>
<proteinExistence type="predicted"/>
<evidence type="ECO:0000313" key="1">
    <source>
        <dbReference type="EMBL" id="KAJ9119324.1"/>
    </source>
</evidence>
<comment type="caution">
    <text evidence="1">The sequence shown here is derived from an EMBL/GenBank/DDBJ whole genome shotgun (WGS) entry which is preliminary data.</text>
</comment>
<organism evidence="1 2">
    <name type="scientific">Naganishia onofrii</name>
    <dbReference type="NCBI Taxonomy" id="1851511"/>
    <lineage>
        <taxon>Eukaryota</taxon>
        <taxon>Fungi</taxon>
        <taxon>Dikarya</taxon>
        <taxon>Basidiomycota</taxon>
        <taxon>Agaricomycotina</taxon>
        <taxon>Tremellomycetes</taxon>
        <taxon>Filobasidiales</taxon>
        <taxon>Filobasidiaceae</taxon>
        <taxon>Naganishia</taxon>
    </lineage>
</organism>
<sequence>MAHTEKLTFREREHGAGKGATSAVTPMHRLDADGFPLPSGDMMTTPPSARRRRVSRPADLELTPSSGPSYTIPISSSSPSSTSTPRTTRSSIGKGLPSDLKGSGMWLGADQEERDQRREHRRVVTDSAQPVRETTEHDDFLSRMDAPTSSSRAVSYGYQQGDQPRPLPAPPSTSVNSNDLHLPSNPGVQPSSSSRSLLHPRTPARTHGITTTRHDSSVDARGVMISGSSSSSLFSPTTPGQPDPRRLDRAGLIGVGELATTPRFTTHSYTNWKGGEGTERSTMNAVDGGEVRTSRSEARNDDPYSTSERTAVPPSRSLDVVTPGSRRDRQVSGPRVRTSGATSTQQLPHSQRVGGEETRMRSQRATGVPRLPSFGDLGGSFKVPTPTSAATPSTSSSRSSSPPFAVRALQHRQPPPSTSTIPSSTTPPTPSAHSILRQFGSTRDFSHLPPSPSSASIGKIMMKESASMGNLPMMAGGSGDGGAYSTSRIKEWRTPSSAGSPRKGSKGVSAVGTGAEGTSQLDEETREVIRRLDGLGKSSSGSLKRVQGYGLDAVSDHDKSGSGSIGLGIKPSAIDRDMISTAQSSTLDTNNTDSRGTKRAYGTELPGVTIPNFKSRDSTITSSSSSPSVIVPPVPPLPKLFQSSSHHVDEYINRGKGVVRSTTMNDFGKTAAYYEPVRDTSDTAISPSYLTVPMAHAGRLASSASSPTLMVDAESDILTSDKSPVLSVTSADSFDIPATGISNVAGRPRMMNKKWSFSSALNLVSSSSKQKLASSDLPSPGLPSSSVTSSSTLDVAMSPPSVFTSPISSTMDVESLAPPPLSHRSSSTSESGSTARVPTMSAGKALVLDQDGYMNPPSVNASRRGTGTSLPFFRRSSSSSFQAPTLTTRQPTSSKVGQEQALRHEKSATSISGSAPQQRKTVLGIGLPSFGSKRNSFTQEAAITEQTETPYSQDGTGLRVRHERKGSFGWGGRKRGKTLSSPIEPQAANVSSYPTGDSGYRSSLQPNTLTKKPSFTTERTEDDSKYKSYSLSSQRSALGHMASHSNLPSSQSAMLPSVLGSPSRASPARQTYQSSNNPITSATPTRIPRITTKVHPTPATRCNATTPVTQKGVNSRNNPATNDRHATQRKASNGTLGEYTPPVDKARNTIIRNHDLTQDLPRTEDSDQVDGKHKLSGSRHASSSSFSSTKRVLPEPPVHSADSGASDRGNSSSRRNTSFAVASDGSDTSRMAIRMPSSGPSRISQNSGYSSMSNLSRPGSSRAVVSRSGSPANSVVDEDEMLGDEEMAAFFKRQRARQAKGEKMGAELEALLNFPAPGMPVDAMSPHAFIKTHFDTLSLYERREILDYSAIWFSGSKSSKKAASPDSSQNNYGYDDERGDYLINFGDHLAYRYEILGLLGKGSFGQVIQCRDYKTGDCVAVKIIRNKKRFHQQALVEVRILENLVQWDPEDKHNLIKIVEKFSFRSHLCIVTELLSLNLYELVKANNFVGFSTGLIRRFTVQMLSALQVMRNNRIIHCDLKPENILLRHPAKSGIKVIDFGSSCHEDERVYTYIQSRFYRSPEIILGMRYNTAIDMWSLGCILAEMHTGFPIFPGENEQEQLACIMELLGVPERHLLEKGERKRSFFDSHGQPRPVTNSKGKRRRPGSKSLTAVLKCDDPLFVDFITKCLIWDPERRLKPSSAMHHPWILASKKIKVATHSPVSSSIPSTPRVLGPSRQYSVVEDTIIKKKSPGLTINSRSSLFPVSGESSVKASANRNLHQDMMKARISKPTPLTAKEKSGSSTLATLTYENDALLTKTPKLRQLTGKAHKTPA</sequence>
<dbReference type="EMBL" id="JASBWV010000025">
    <property type="protein sequence ID" value="KAJ9119324.1"/>
    <property type="molecule type" value="Genomic_DNA"/>
</dbReference>
<gene>
    <name evidence="1" type="ORF">QFC24_005795</name>
</gene>
<accession>A0ACC2X7J3</accession>
<protein>
    <submittedName>
        <fullName evidence="1">Uncharacterized protein</fullName>
    </submittedName>
</protein>
<keyword evidence="2" id="KW-1185">Reference proteome</keyword>
<evidence type="ECO:0000313" key="2">
    <source>
        <dbReference type="Proteomes" id="UP001234202"/>
    </source>
</evidence>